<feature type="region of interest" description="Disordered" evidence="1">
    <location>
        <begin position="480"/>
        <end position="505"/>
    </location>
</feature>
<comment type="caution">
    <text evidence="3">The sequence shown here is derived from an EMBL/GenBank/DDBJ whole genome shotgun (WGS) entry which is preliminary data.</text>
</comment>
<feature type="chain" id="PRO_5043825748" evidence="2">
    <location>
        <begin position="16"/>
        <end position="643"/>
    </location>
</feature>
<proteinExistence type="predicted"/>
<gene>
    <name evidence="3" type="primary">flaEY</name>
    <name evidence="3" type="ORF">AK812_SmicGene27886</name>
</gene>
<protein>
    <submittedName>
        <fullName evidence="3">Regulatory protein FlaEY</fullName>
    </submittedName>
</protein>
<evidence type="ECO:0000256" key="2">
    <source>
        <dbReference type="SAM" id="SignalP"/>
    </source>
</evidence>
<keyword evidence="2" id="KW-0732">Signal</keyword>
<feature type="compositionally biased region" description="Low complexity" evidence="1">
    <location>
        <begin position="435"/>
        <end position="449"/>
    </location>
</feature>
<dbReference type="OrthoDB" id="447191at2759"/>
<keyword evidence="4" id="KW-1185">Reference proteome</keyword>
<dbReference type="EMBL" id="LSRX01000706">
    <property type="protein sequence ID" value="OLP90533.1"/>
    <property type="molecule type" value="Genomic_DNA"/>
</dbReference>
<feature type="compositionally biased region" description="Basic and acidic residues" evidence="1">
    <location>
        <begin position="619"/>
        <end position="637"/>
    </location>
</feature>
<feature type="signal peptide" evidence="2">
    <location>
        <begin position="1"/>
        <end position="15"/>
    </location>
</feature>
<dbReference type="AlphaFoldDB" id="A0A1Q9D5S0"/>
<dbReference type="InterPro" id="IPR052918">
    <property type="entry name" value="Motility_Chemotaxis_Reg"/>
</dbReference>
<evidence type="ECO:0000313" key="4">
    <source>
        <dbReference type="Proteomes" id="UP000186817"/>
    </source>
</evidence>
<dbReference type="PANTHER" id="PTHR35580:SF1">
    <property type="entry name" value="PHYTASE-LIKE DOMAIN-CONTAINING PROTEIN"/>
    <property type="match status" value="1"/>
</dbReference>
<feature type="region of interest" description="Disordered" evidence="1">
    <location>
        <begin position="607"/>
        <end position="643"/>
    </location>
</feature>
<evidence type="ECO:0000256" key="1">
    <source>
        <dbReference type="SAM" id="MobiDB-lite"/>
    </source>
</evidence>
<dbReference type="Proteomes" id="UP000186817">
    <property type="component" value="Unassembled WGS sequence"/>
</dbReference>
<reference evidence="3 4" key="1">
    <citation type="submission" date="2016-02" db="EMBL/GenBank/DDBJ databases">
        <title>Genome analysis of coral dinoflagellate symbionts highlights evolutionary adaptations to a symbiotic lifestyle.</title>
        <authorList>
            <person name="Aranda M."/>
            <person name="Li Y."/>
            <person name="Liew Y.J."/>
            <person name="Baumgarten S."/>
            <person name="Simakov O."/>
            <person name="Wilson M."/>
            <person name="Piel J."/>
            <person name="Ashoor H."/>
            <person name="Bougouffa S."/>
            <person name="Bajic V.B."/>
            <person name="Ryu T."/>
            <person name="Ravasi T."/>
            <person name="Bayer T."/>
            <person name="Micklem G."/>
            <person name="Kim H."/>
            <person name="Bhak J."/>
            <person name="Lajeunesse T.C."/>
            <person name="Voolstra C.R."/>
        </authorList>
    </citation>
    <scope>NUCLEOTIDE SEQUENCE [LARGE SCALE GENOMIC DNA]</scope>
    <source>
        <strain evidence="3 4">CCMP2467</strain>
    </source>
</reference>
<dbReference type="OMA" id="WRWTAQR"/>
<organism evidence="3 4">
    <name type="scientific">Symbiodinium microadriaticum</name>
    <name type="common">Dinoflagellate</name>
    <name type="synonym">Zooxanthella microadriatica</name>
    <dbReference type="NCBI Taxonomy" id="2951"/>
    <lineage>
        <taxon>Eukaryota</taxon>
        <taxon>Sar</taxon>
        <taxon>Alveolata</taxon>
        <taxon>Dinophyceae</taxon>
        <taxon>Suessiales</taxon>
        <taxon>Symbiodiniaceae</taxon>
        <taxon>Symbiodinium</taxon>
    </lineage>
</organism>
<name>A0A1Q9D5S0_SYMMI</name>
<feature type="region of interest" description="Disordered" evidence="1">
    <location>
        <begin position="435"/>
        <end position="468"/>
    </location>
</feature>
<accession>A0A1Q9D5S0</accession>
<dbReference type="PANTHER" id="PTHR35580">
    <property type="entry name" value="CELL SURFACE GLYCOPROTEIN (S-LAYER PROTEIN)-LIKE PROTEIN"/>
    <property type="match status" value="1"/>
</dbReference>
<evidence type="ECO:0000313" key="3">
    <source>
        <dbReference type="EMBL" id="OLP90533.1"/>
    </source>
</evidence>
<sequence>MLAALLSAMFSVVDGTAWSWSWSWTAVHGSSGDDVAKALEVDNNGNLLVAGYISDSTMSYMSSSTQDLLLMSFTKAGSWSWTSRRGDPEHLQGGFNVGEDQAVAVKVDHGGKLVVAGQTQNALDGQTRTASSPGQRDIFLMGFTSAGSWSWTVQRGSSNYDLQAVALQVDNNGNLLVAGNTYDSLDGHSNAGSWDIFIMSFTSTGSWRWTAQRGGTDDDTAAALEVDKDGNPVVLGQTSSSFSGHSNAGSYDICLMSFTNTGSWRWLALRGGSRSDWASDLEVGSDGNLYLAGYTSSNLDGNWNAGSQDMFIMSFTSGGSWRWTAQRGGYSNDRALALKVDTDGSLLVAGDTSGSIDGHSIIGQRDVFLMGFTSAGAWSWTTLHGGPGDERVTGLEMNNDSLVVAGYTTGSIDGRPNAGGEDVFLMSFQVTTSTTSTSTTTTTTTTTTTATGSEATVNGPTGGTATEATSTLTTTTTATTVGVGGTNITSGVQDPARQSSTQMSTTSTTSQTWFFTEGVSWQVMASEKCPEHQYLHKSTMDCEDCPDGKEPNEERDACEDETSLGLTEMEWVAVGTGSGVFMIGVSGLAWALRGTCKKILGIDIDEPTVSRKSATPKTSKTEAIDVEISEKEVEEPAAKFQSP</sequence>